<evidence type="ECO:0000313" key="2">
    <source>
        <dbReference type="EMBL" id="KUN06633.1"/>
    </source>
</evidence>
<keyword evidence="1" id="KW-0472">Membrane</keyword>
<protein>
    <submittedName>
        <fullName evidence="2">Uncharacterized protein</fullName>
    </submittedName>
</protein>
<accession>A0A101P832</accession>
<comment type="caution">
    <text evidence="2">The sequence shown here is derived from an EMBL/GenBank/DDBJ whole genome shotgun (WGS) entry which is preliminary data.</text>
</comment>
<name>A0A101P832_9ACTN</name>
<evidence type="ECO:0000313" key="3">
    <source>
        <dbReference type="Proteomes" id="UP000053127"/>
    </source>
</evidence>
<dbReference type="Proteomes" id="UP000053127">
    <property type="component" value="Unassembled WGS sequence"/>
</dbReference>
<dbReference type="AlphaFoldDB" id="A0A101P832"/>
<dbReference type="EMBL" id="LMWN01000016">
    <property type="protein sequence ID" value="KUN06633.1"/>
    <property type="molecule type" value="Genomic_DNA"/>
</dbReference>
<reference evidence="2 3" key="1">
    <citation type="submission" date="2015-10" db="EMBL/GenBank/DDBJ databases">
        <title>Draft genome sequence of Streptomyces yokosukanensis DSM 40224, type strain for the species Streptomyces yokosukanensis.</title>
        <authorList>
            <person name="Ruckert C."/>
            <person name="Winkler A."/>
            <person name="Kalinowski J."/>
            <person name="Kampfer P."/>
            <person name="Glaeser S."/>
        </authorList>
    </citation>
    <scope>NUCLEOTIDE SEQUENCE [LARGE SCALE GENOMIC DNA]</scope>
    <source>
        <strain evidence="2 3">DSM 40224</strain>
    </source>
</reference>
<organism evidence="2 3">
    <name type="scientific">Streptomyces yokosukanensis</name>
    <dbReference type="NCBI Taxonomy" id="67386"/>
    <lineage>
        <taxon>Bacteria</taxon>
        <taxon>Bacillati</taxon>
        <taxon>Actinomycetota</taxon>
        <taxon>Actinomycetes</taxon>
        <taxon>Kitasatosporales</taxon>
        <taxon>Streptomycetaceae</taxon>
        <taxon>Streptomyces</taxon>
    </lineage>
</organism>
<feature type="transmembrane region" description="Helical" evidence="1">
    <location>
        <begin position="106"/>
        <end position="125"/>
    </location>
</feature>
<keyword evidence="1" id="KW-0812">Transmembrane</keyword>
<sequence length="140" mass="14798">MCGTLAAGLLALGVHLGLSAVGRLALTGHPLSMRVTVCDTNGPATNSRYGPTDPGLWCKGYADGHPIRATGFTSSPFPGAPVEVAREPWGSWVPVDQGAWNKAGRALSPLIPLAFAGVFAWWTLINCRDWRNSRRSPTGS</sequence>
<keyword evidence="1" id="KW-1133">Transmembrane helix</keyword>
<gene>
    <name evidence="2" type="ORF">AQI95_12175</name>
</gene>
<keyword evidence="3" id="KW-1185">Reference proteome</keyword>
<dbReference type="STRING" id="67386.AQI95_12175"/>
<evidence type="ECO:0000256" key="1">
    <source>
        <dbReference type="SAM" id="Phobius"/>
    </source>
</evidence>
<proteinExistence type="predicted"/>